<sequence>MKGRDIILGLLHKKKRTGYEINEVFKTIFSHFFNGTYGMIYPTLKKLEKEKVIDKEVVFQEGKPNRNVFSISEVGTKEFFEYLISPVQPEIRQSDFLMRMYFGEFVENEVVIQWINDEIKQKTEQIDQLKTDYIKWKDKLTYTQKISYDIGIAQYEAEIQVLQAKLVEMG</sequence>
<evidence type="ECO:0000259" key="2">
    <source>
        <dbReference type="Pfam" id="PF03551"/>
    </source>
</evidence>
<keyword evidence="4" id="KW-1185">Reference proteome</keyword>
<dbReference type="Gene3D" id="6.10.140.1570">
    <property type="match status" value="1"/>
</dbReference>
<dbReference type="EMBL" id="JABWCS010000202">
    <property type="protein sequence ID" value="NUU60581.1"/>
    <property type="molecule type" value="Genomic_DNA"/>
</dbReference>
<feature type="coiled-coil region" evidence="1">
    <location>
        <begin position="112"/>
        <end position="139"/>
    </location>
</feature>
<comment type="caution">
    <text evidence="3">The sequence shown here is derived from an EMBL/GenBank/DDBJ whole genome shotgun (WGS) entry which is preliminary data.</text>
</comment>
<protein>
    <submittedName>
        <fullName evidence="3">PadR family transcriptional regulator</fullName>
    </submittedName>
</protein>
<dbReference type="Gene3D" id="1.10.10.10">
    <property type="entry name" value="Winged helix-like DNA-binding domain superfamily/Winged helix DNA-binding domain"/>
    <property type="match status" value="1"/>
</dbReference>
<dbReference type="SUPFAM" id="SSF46785">
    <property type="entry name" value="Winged helix' DNA-binding domain"/>
    <property type="match status" value="1"/>
</dbReference>
<dbReference type="RefSeq" id="WP_175371162.1">
    <property type="nucleotide sequence ID" value="NZ_JABWCS010000202.1"/>
</dbReference>
<dbReference type="PANTHER" id="PTHR43252">
    <property type="entry name" value="TRANSCRIPTIONAL REGULATOR YQJI"/>
    <property type="match status" value="1"/>
</dbReference>
<evidence type="ECO:0000256" key="1">
    <source>
        <dbReference type="SAM" id="Coils"/>
    </source>
</evidence>
<feature type="domain" description="Transcription regulator PadR N-terminal" evidence="2">
    <location>
        <begin position="7"/>
        <end position="79"/>
    </location>
</feature>
<evidence type="ECO:0000313" key="3">
    <source>
        <dbReference type="EMBL" id="NUU60581.1"/>
    </source>
</evidence>
<accession>A0A850ERD0</accession>
<reference evidence="3" key="1">
    <citation type="submission" date="2020-06" db="EMBL/GenBank/DDBJ databases">
        <title>Paenibacillus sp. nov., isolated from soil.</title>
        <authorList>
            <person name="Seo Y.L."/>
        </authorList>
    </citation>
    <scope>NUCLEOTIDE SEQUENCE [LARGE SCALE GENOMIC DNA]</scope>
    <source>
        <strain evidence="3">JW14</strain>
    </source>
</reference>
<proteinExistence type="predicted"/>
<dbReference type="AlphaFoldDB" id="A0A850ERD0"/>
<dbReference type="Proteomes" id="UP000564806">
    <property type="component" value="Unassembled WGS sequence"/>
</dbReference>
<dbReference type="Pfam" id="PF03551">
    <property type="entry name" value="PadR"/>
    <property type="match status" value="1"/>
</dbReference>
<organism evidence="3 4">
    <name type="scientific">Paenibacillus agri</name>
    <dbReference type="NCBI Taxonomy" id="2744309"/>
    <lineage>
        <taxon>Bacteria</taxon>
        <taxon>Bacillati</taxon>
        <taxon>Bacillota</taxon>
        <taxon>Bacilli</taxon>
        <taxon>Bacillales</taxon>
        <taxon>Paenibacillaceae</taxon>
        <taxon>Paenibacillus</taxon>
    </lineage>
</organism>
<gene>
    <name evidence="3" type="ORF">HPT30_09520</name>
</gene>
<dbReference type="InterPro" id="IPR005149">
    <property type="entry name" value="Tscrpt_reg_PadR_N"/>
</dbReference>
<evidence type="ECO:0000313" key="4">
    <source>
        <dbReference type="Proteomes" id="UP000564806"/>
    </source>
</evidence>
<dbReference type="InterPro" id="IPR036388">
    <property type="entry name" value="WH-like_DNA-bd_sf"/>
</dbReference>
<dbReference type="InterPro" id="IPR036390">
    <property type="entry name" value="WH_DNA-bd_sf"/>
</dbReference>
<keyword evidence="1" id="KW-0175">Coiled coil</keyword>
<dbReference type="PANTHER" id="PTHR43252:SF6">
    <property type="entry name" value="NEGATIVE TRANSCRIPTION REGULATOR PADR"/>
    <property type="match status" value="1"/>
</dbReference>
<name>A0A850ERD0_9BACL</name>